<sequence length="593" mass="64393">MDPTGRPAGDTPAVPAARQRTAVDAAADAFTDALLALDPALATELGFPGHETEYRDYSPAGHDAQASLARETLARLDGLEAADPTDAVTLDAMRERLGLVLEQHASGWHLAELNNIASPAQEIRAIFDLMPTDTAEQWEHIAGRAANVPAALEGYLESLRAAAAGGRVASARQVRTVVEQTRKYADEGTGFFAQLASSASLPREAGSGPSADADGRADDAVVRLPDDLAAALADSCASAAAAYARFADALEAELLPAAPEKDAVGRERYALASRQFLGATVDLEETYAWGVEELDRLIRAQERVAEQIRPGASIAEAKEILNADPGRKLEGTEALRAWMQGLSDQAVADLAGTHFEIPEPLRRLECLIAPTQEGGIYYTGPSDDFSRPGRMWWSVPEGEDTFTTWAETTTVYHEGVPGHHLQVATATYLRASLNSWRRNICWVSGHGEGWALYAEKLMEELGYLSDPGDLMGMLDMQRMRAARVVFDIGVHLELEIPERWGSGSWTPEKGYAFLRENLPISEGQLKFEFTRYLGWPGQAPSYKVGQRLWEQIRTGLEERAAAEGREFDLKAFHTQALGLGSVGLDTLRRALLG</sequence>
<evidence type="ECO:0000313" key="1">
    <source>
        <dbReference type="EMBL" id="MEN2743049.1"/>
    </source>
</evidence>
<keyword evidence="2" id="KW-1185">Reference proteome</keyword>
<organism evidence="1 2">
    <name type="scientific">Sinomonas halotolerans</name>
    <dbReference type="NCBI Taxonomy" id="1644133"/>
    <lineage>
        <taxon>Bacteria</taxon>
        <taxon>Bacillati</taxon>
        <taxon>Actinomycetota</taxon>
        <taxon>Actinomycetes</taxon>
        <taxon>Micrococcales</taxon>
        <taxon>Micrococcaceae</taxon>
        <taxon>Sinomonas</taxon>
    </lineage>
</organism>
<evidence type="ECO:0000313" key="2">
    <source>
        <dbReference type="Proteomes" id="UP001422074"/>
    </source>
</evidence>
<reference evidence="1 2" key="1">
    <citation type="submission" date="2024-05" db="EMBL/GenBank/DDBJ databases">
        <title>Sinomonas sp. nov., isolated from a waste landfill.</title>
        <authorList>
            <person name="Zhao Y."/>
        </authorList>
    </citation>
    <scope>NUCLEOTIDE SEQUENCE [LARGE SCALE GENOMIC DNA]</scope>
    <source>
        <strain evidence="1 2">CCTCC AB2014300</strain>
    </source>
</reference>
<protein>
    <submittedName>
        <fullName evidence="1">DUF885 domain-containing protein</fullName>
    </submittedName>
</protein>
<dbReference type="Proteomes" id="UP001422074">
    <property type="component" value="Unassembled WGS sequence"/>
</dbReference>
<dbReference type="Pfam" id="PF05960">
    <property type="entry name" value="DUF885"/>
    <property type="match status" value="1"/>
</dbReference>
<proteinExistence type="predicted"/>
<dbReference type="EMBL" id="JBDFRB010000001">
    <property type="protein sequence ID" value="MEN2743049.1"/>
    <property type="molecule type" value="Genomic_DNA"/>
</dbReference>
<comment type="caution">
    <text evidence="1">The sequence shown here is derived from an EMBL/GenBank/DDBJ whole genome shotgun (WGS) entry which is preliminary data.</text>
</comment>
<accession>A0ABU9WV49</accession>
<dbReference type="PANTHER" id="PTHR33361">
    <property type="entry name" value="GLR0591 PROTEIN"/>
    <property type="match status" value="1"/>
</dbReference>
<gene>
    <name evidence="1" type="ORF">ABCQ75_00660</name>
</gene>
<name>A0ABU9WV49_9MICC</name>
<dbReference type="PANTHER" id="PTHR33361:SF2">
    <property type="entry name" value="DUF885 DOMAIN-CONTAINING PROTEIN"/>
    <property type="match status" value="1"/>
</dbReference>
<dbReference type="InterPro" id="IPR010281">
    <property type="entry name" value="DUF885"/>
</dbReference>